<dbReference type="EMBL" id="MN740845">
    <property type="protein sequence ID" value="QHU14709.1"/>
    <property type="molecule type" value="Genomic_DNA"/>
</dbReference>
<organism evidence="1">
    <name type="scientific">viral metagenome</name>
    <dbReference type="NCBI Taxonomy" id="1070528"/>
    <lineage>
        <taxon>unclassified sequences</taxon>
        <taxon>metagenomes</taxon>
        <taxon>organismal metagenomes</taxon>
    </lineage>
</organism>
<accession>A0A6C0KAK1</accession>
<reference evidence="1" key="1">
    <citation type="journal article" date="2020" name="Nature">
        <title>Giant virus diversity and host interactions through global metagenomics.</title>
        <authorList>
            <person name="Schulz F."/>
            <person name="Roux S."/>
            <person name="Paez-Espino D."/>
            <person name="Jungbluth S."/>
            <person name="Walsh D.A."/>
            <person name="Denef V.J."/>
            <person name="McMahon K.D."/>
            <person name="Konstantinidis K.T."/>
            <person name="Eloe-Fadrosh E.A."/>
            <person name="Kyrpides N.C."/>
            <person name="Woyke T."/>
        </authorList>
    </citation>
    <scope>NUCLEOTIDE SEQUENCE</scope>
    <source>
        <strain evidence="1">GVMAG-S-1102113-126</strain>
    </source>
</reference>
<name>A0A6C0KAK1_9ZZZZ</name>
<proteinExistence type="predicted"/>
<protein>
    <submittedName>
        <fullName evidence="1">Uncharacterized protein</fullName>
    </submittedName>
</protein>
<sequence length="121" mass="14206">MENVISFFSSQLKMSTIGIKYIGPYFLKRLMKESITTEIDLIKRANELASPEDLKAFLSKVFTNKRKNRCYQLYRIRETNFLAFNNTVKFLRSHRASKGLILLKNRSSEEAYPKKCIKKTN</sequence>
<dbReference type="AlphaFoldDB" id="A0A6C0KAK1"/>
<evidence type="ECO:0000313" key="1">
    <source>
        <dbReference type="EMBL" id="QHU14709.1"/>
    </source>
</evidence>